<protein>
    <submittedName>
        <fullName evidence="10">DNA-binding response regulator</fullName>
    </submittedName>
</protein>
<dbReference type="Pfam" id="PF00072">
    <property type="entry name" value="Response_reg"/>
    <property type="match status" value="1"/>
</dbReference>
<dbReference type="PANTHER" id="PTHR48111:SF22">
    <property type="entry name" value="REGULATOR OF RPOS"/>
    <property type="match status" value="1"/>
</dbReference>
<dbReference type="GO" id="GO:0006355">
    <property type="term" value="P:regulation of DNA-templated transcription"/>
    <property type="evidence" value="ECO:0007669"/>
    <property type="project" value="InterPro"/>
</dbReference>
<dbReference type="InterPro" id="IPR001789">
    <property type="entry name" value="Sig_transdc_resp-reg_receiver"/>
</dbReference>
<dbReference type="SMART" id="SM00448">
    <property type="entry name" value="REC"/>
    <property type="match status" value="1"/>
</dbReference>
<proteinExistence type="predicted"/>
<keyword evidence="5" id="KW-0804">Transcription</keyword>
<dbReference type="PROSITE" id="PS51755">
    <property type="entry name" value="OMPR_PHOB"/>
    <property type="match status" value="1"/>
</dbReference>
<dbReference type="InterPro" id="IPR011006">
    <property type="entry name" value="CheY-like_superfamily"/>
</dbReference>
<reference evidence="10 11" key="1">
    <citation type="submission" date="2019-06" db="EMBL/GenBank/DDBJ databases">
        <title>Whole genome shotgun sequence of Gluconobacter roseus NBRC 3990.</title>
        <authorList>
            <person name="Hosoyama A."/>
            <person name="Uohara A."/>
            <person name="Ohji S."/>
            <person name="Ichikawa N."/>
        </authorList>
    </citation>
    <scope>NUCLEOTIDE SEQUENCE [LARGE SCALE GENOMIC DNA]</scope>
    <source>
        <strain evidence="10 11">NBRC 3990</strain>
    </source>
</reference>
<feature type="domain" description="Response regulatory" evidence="8">
    <location>
        <begin position="2"/>
        <end position="116"/>
    </location>
</feature>
<dbReference type="GO" id="GO:0032993">
    <property type="term" value="C:protein-DNA complex"/>
    <property type="evidence" value="ECO:0007669"/>
    <property type="project" value="TreeGrafter"/>
</dbReference>
<evidence type="ECO:0000256" key="7">
    <source>
        <dbReference type="PROSITE-ProRule" id="PRU01091"/>
    </source>
</evidence>
<organism evidence="10 11">
    <name type="scientific">Gluconobacter roseus NBRC 3990</name>
    <dbReference type="NCBI Taxonomy" id="1307950"/>
    <lineage>
        <taxon>Bacteria</taxon>
        <taxon>Pseudomonadati</taxon>
        <taxon>Pseudomonadota</taxon>
        <taxon>Alphaproteobacteria</taxon>
        <taxon>Acetobacterales</taxon>
        <taxon>Acetobacteraceae</taxon>
        <taxon>Gluconobacter</taxon>
    </lineage>
</organism>
<feature type="DNA-binding region" description="OmpR/PhoB-type" evidence="7">
    <location>
        <begin position="124"/>
        <end position="222"/>
    </location>
</feature>
<dbReference type="InterPro" id="IPR039420">
    <property type="entry name" value="WalR-like"/>
</dbReference>
<evidence type="ECO:0000313" key="11">
    <source>
        <dbReference type="Proteomes" id="UP000320772"/>
    </source>
</evidence>
<gene>
    <name evidence="10" type="ORF">GRO01_03870</name>
</gene>
<dbReference type="SUPFAM" id="SSF52172">
    <property type="entry name" value="CheY-like"/>
    <property type="match status" value="1"/>
</dbReference>
<evidence type="ECO:0000256" key="4">
    <source>
        <dbReference type="ARBA" id="ARBA00023125"/>
    </source>
</evidence>
<keyword evidence="4 7" id="KW-0238">DNA-binding</keyword>
<evidence type="ECO:0000256" key="1">
    <source>
        <dbReference type="ARBA" id="ARBA00022553"/>
    </source>
</evidence>
<evidence type="ECO:0000259" key="8">
    <source>
        <dbReference type="PROSITE" id="PS50110"/>
    </source>
</evidence>
<dbReference type="SMART" id="SM00862">
    <property type="entry name" value="Trans_reg_C"/>
    <property type="match status" value="1"/>
</dbReference>
<keyword evidence="3" id="KW-0805">Transcription regulation</keyword>
<comment type="caution">
    <text evidence="10">The sequence shown here is derived from an EMBL/GenBank/DDBJ whole genome shotgun (WGS) entry which is preliminary data.</text>
</comment>
<dbReference type="CDD" id="cd00383">
    <property type="entry name" value="trans_reg_C"/>
    <property type="match status" value="1"/>
</dbReference>
<name>A0A4Y3M693_9PROT</name>
<dbReference type="Proteomes" id="UP000320772">
    <property type="component" value="Unassembled WGS sequence"/>
</dbReference>
<evidence type="ECO:0000313" key="10">
    <source>
        <dbReference type="EMBL" id="GEB02811.1"/>
    </source>
</evidence>
<dbReference type="FunFam" id="1.10.10.10:FF:000052">
    <property type="entry name" value="Cell cycle response regulator"/>
    <property type="match status" value="1"/>
</dbReference>
<dbReference type="RefSeq" id="WP_062508544.1">
    <property type="nucleotide sequence ID" value="NZ_BAQZ01000015.1"/>
</dbReference>
<evidence type="ECO:0000256" key="6">
    <source>
        <dbReference type="PROSITE-ProRule" id="PRU00169"/>
    </source>
</evidence>
<evidence type="ECO:0000256" key="5">
    <source>
        <dbReference type="ARBA" id="ARBA00023163"/>
    </source>
</evidence>
<accession>A0A4Y3M693</accession>
<dbReference type="GO" id="GO:0000156">
    <property type="term" value="F:phosphorelay response regulator activity"/>
    <property type="evidence" value="ECO:0007669"/>
    <property type="project" value="TreeGrafter"/>
</dbReference>
<dbReference type="InterPro" id="IPR001867">
    <property type="entry name" value="OmpR/PhoB-type_DNA-bd"/>
</dbReference>
<sequence length="248" mass="27254">MRILLVDSDQSAAASLSQILRAASFTVDHTPSGEEAIEMLRHYDYDVVVLELMLNDLEGYEVIRRVRTARITTPILVLSALLRPQAKIRAFSMGADDYMTKPYDAGELVARLQAVMRRSRGFAEPKLRVGNLELDLNGKNVTVDGAPLHLTGKEYAILELLVIRKGSVLTKDAFLNHLYGGIDEPEMKIIDVFICKLRRKLQNVGAGNLIATVWGRGYILREDEITATAAITGSAPQNIASVMSAATA</sequence>
<dbReference type="Gene3D" id="1.10.10.10">
    <property type="entry name" value="Winged helix-like DNA-binding domain superfamily/Winged helix DNA-binding domain"/>
    <property type="match status" value="1"/>
</dbReference>
<dbReference type="PROSITE" id="PS50110">
    <property type="entry name" value="RESPONSE_REGULATORY"/>
    <property type="match status" value="1"/>
</dbReference>
<dbReference type="AlphaFoldDB" id="A0A4Y3M693"/>
<comment type="caution">
    <text evidence="6">Lacks conserved residue(s) required for the propagation of feature annotation.</text>
</comment>
<keyword evidence="2" id="KW-0902">Two-component regulatory system</keyword>
<evidence type="ECO:0000259" key="9">
    <source>
        <dbReference type="PROSITE" id="PS51755"/>
    </source>
</evidence>
<keyword evidence="1" id="KW-0597">Phosphoprotein</keyword>
<evidence type="ECO:0000256" key="2">
    <source>
        <dbReference type="ARBA" id="ARBA00023012"/>
    </source>
</evidence>
<keyword evidence="11" id="KW-1185">Reference proteome</keyword>
<dbReference type="GO" id="GO:0005829">
    <property type="term" value="C:cytosol"/>
    <property type="evidence" value="ECO:0007669"/>
    <property type="project" value="TreeGrafter"/>
</dbReference>
<dbReference type="Pfam" id="PF00486">
    <property type="entry name" value="Trans_reg_C"/>
    <property type="match status" value="1"/>
</dbReference>
<dbReference type="PANTHER" id="PTHR48111">
    <property type="entry name" value="REGULATOR OF RPOS"/>
    <property type="match status" value="1"/>
</dbReference>
<dbReference type="EMBL" id="BJLY01000001">
    <property type="protein sequence ID" value="GEB02811.1"/>
    <property type="molecule type" value="Genomic_DNA"/>
</dbReference>
<dbReference type="GO" id="GO:0000976">
    <property type="term" value="F:transcription cis-regulatory region binding"/>
    <property type="evidence" value="ECO:0007669"/>
    <property type="project" value="TreeGrafter"/>
</dbReference>
<dbReference type="InterPro" id="IPR036388">
    <property type="entry name" value="WH-like_DNA-bd_sf"/>
</dbReference>
<dbReference type="STRING" id="586239.AD943_04840"/>
<dbReference type="Gene3D" id="3.40.50.2300">
    <property type="match status" value="1"/>
</dbReference>
<feature type="domain" description="OmpR/PhoB-type" evidence="9">
    <location>
        <begin position="124"/>
        <end position="222"/>
    </location>
</feature>
<evidence type="ECO:0000256" key="3">
    <source>
        <dbReference type="ARBA" id="ARBA00023015"/>
    </source>
</evidence>